<feature type="region of interest" description="Disordered" evidence="1">
    <location>
        <begin position="320"/>
        <end position="340"/>
    </location>
</feature>
<feature type="region of interest" description="Disordered" evidence="1">
    <location>
        <begin position="216"/>
        <end position="256"/>
    </location>
</feature>
<feature type="region of interest" description="Disordered" evidence="1">
    <location>
        <begin position="1"/>
        <end position="56"/>
    </location>
</feature>
<reference evidence="2" key="2">
    <citation type="submission" date="2025-08" db="UniProtKB">
        <authorList>
            <consortium name="Ensembl"/>
        </authorList>
    </citation>
    <scope>IDENTIFICATION</scope>
</reference>
<proteinExistence type="predicted"/>
<dbReference type="PANTHER" id="PTHR35256">
    <property type="entry name" value="CHROMOSOME 8 OPEN READING FRAME 48"/>
    <property type="match status" value="1"/>
</dbReference>
<dbReference type="Proteomes" id="UP000694520">
    <property type="component" value="Chromosome 28"/>
</dbReference>
<feature type="compositionally biased region" description="Polar residues" evidence="1">
    <location>
        <begin position="232"/>
        <end position="256"/>
    </location>
</feature>
<evidence type="ECO:0000313" key="3">
    <source>
        <dbReference type="Proteomes" id="UP000694520"/>
    </source>
</evidence>
<evidence type="ECO:0000313" key="2">
    <source>
        <dbReference type="Ensembl" id="ENSBGRP00000013896.1"/>
    </source>
</evidence>
<dbReference type="PANTHER" id="PTHR35256:SF1">
    <property type="entry name" value="EXPRESSED SEQUENCE AI429214"/>
    <property type="match status" value="1"/>
</dbReference>
<feature type="compositionally biased region" description="Basic and acidic residues" evidence="1">
    <location>
        <begin position="1"/>
        <end position="17"/>
    </location>
</feature>
<feature type="compositionally biased region" description="Basic residues" evidence="1">
    <location>
        <begin position="320"/>
        <end position="334"/>
    </location>
</feature>
<dbReference type="AlphaFoldDB" id="A0A8B9X3U3"/>
<dbReference type="GeneTree" id="ENSGT00390000008508"/>
<feature type="region of interest" description="Disordered" evidence="1">
    <location>
        <begin position="120"/>
        <end position="141"/>
    </location>
</feature>
<accession>A0A8B9X3U3</accession>
<dbReference type="InterPro" id="IPR027932">
    <property type="entry name" value="DUF4606"/>
</dbReference>
<reference evidence="2" key="1">
    <citation type="submission" date="2019-05" db="EMBL/GenBank/DDBJ databases">
        <authorList>
            <person name="Zhang S."/>
            <person name="Liu J."/>
        </authorList>
    </citation>
    <scope>NUCLEOTIDE SEQUENCE [LARGE SCALE GENOMIC DNA]</scope>
</reference>
<feature type="compositionally biased region" description="Low complexity" evidence="1">
    <location>
        <begin position="18"/>
        <end position="27"/>
    </location>
</feature>
<feature type="compositionally biased region" description="Polar residues" evidence="1">
    <location>
        <begin position="32"/>
        <end position="56"/>
    </location>
</feature>
<feature type="compositionally biased region" description="Basic residues" evidence="1">
    <location>
        <begin position="120"/>
        <end position="134"/>
    </location>
</feature>
<evidence type="ECO:0000256" key="1">
    <source>
        <dbReference type="SAM" id="MobiDB-lite"/>
    </source>
</evidence>
<keyword evidence="3" id="KW-1185">Reference proteome</keyword>
<organism evidence="2 3">
    <name type="scientific">Bos mutus grunniens</name>
    <name type="common">Wild yak</name>
    <name type="synonym">Bos grunniens</name>
    <dbReference type="NCBI Taxonomy" id="30521"/>
    <lineage>
        <taxon>Eukaryota</taxon>
        <taxon>Metazoa</taxon>
        <taxon>Chordata</taxon>
        <taxon>Craniata</taxon>
        <taxon>Vertebrata</taxon>
        <taxon>Euteleostomi</taxon>
        <taxon>Mammalia</taxon>
        <taxon>Eutheria</taxon>
        <taxon>Laurasiatheria</taxon>
        <taxon>Artiodactyla</taxon>
        <taxon>Ruminantia</taxon>
        <taxon>Pecora</taxon>
        <taxon>Bovidae</taxon>
        <taxon>Bovinae</taxon>
        <taxon>Bos</taxon>
    </lineage>
</organism>
<feature type="compositionally biased region" description="Low complexity" evidence="1">
    <location>
        <begin position="218"/>
        <end position="227"/>
    </location>
</feature>
<reference evidence="2" key="3">
    <citation type="submission" date="2025-09" db="UniProtKB">
        <authorList>
            <consortium name="Ensembl"/>
        </authorList>
    </citation>
    <scope>IDENTIFICATION</scope>
</reference>
<dbReference type="Pfam" id="PF15379">
    <property type="entry name" value="DUF4606"/>
    <property type="match status" value="2"/>
</dbReference>
<name>A0A8B9X3U3_BOSMU</name>
<dbReference type="Ensembl" id="ENSBGRT00000016020.1">
    <property type="protein sequence ID" value="ENSBGRP00000013896.1"/>
    <property type="gene ID" value="ENSBGRG00000008770.1"/>
</dbReference>
<sequence>MADLSKETLESLTDEVKSSGSFSSSGGLQPWSYASRSKSESGSLPSRSEYGDNQSELSDFKANVKKLSRKWIHNLKGKETNSEQYRPDTNHQTEITQASPEELNALQSFCTVKVNLIHHRANSKGKKSSRHKKLQLGPEAEAPEVDALKCTVPDELLNRIYFKNIRTTPKQVGTAKQHISSRCPDCIRKRAELAPADTGSMADLSKETLESLTDEVKSSGSFSSSGGLQPWSYASRSKSESGSLPSRSEYGDNQSELSDFKANVKKLSRKWIHNLKGKETNSEQYRPDTNHQTEITQASPEELNALQSFCTVKVNLIHHRANSKGKKSSRHKKLQLGPEAEAPEVDALKCTVPDELLNRIYFKNIRTTPKQVGTAKQHISSRCPDCIRKRAELAQSAFLKQKKTLLESLLLQEKIDEHLHTQDFLTLVREAHQSLPRLSDDPRRIWERLNERKVKLETLVFERRPSWFFICCISILASTTQV</sequence>
<protein>
    <submittedName>
        <fullName evidence="2">Uncharacterized protein</fullName>
    </submittedName>
</protein>